<dbReference type="SUPFAM" id="SSF57196">
    <property type="entry name" value="EGF/Laminin"/>
    <property type="match status" value="1"/>
</dbReference>
<dbReference type="EnsemblMetazoa" id="BGLB030904-RA">
    <property type="protein sequence ID" value="BGLB030904-PA"/>
    <property type="gene ID" value="BGLB030904"/>
</dbReference>
<dbReference type="VEuPathDB" id="VectorBase:BGLB030904"/>
<sequence>MCLLHACYQPRFTDSDCVFFMHAINQDLLILILWTLFGLSTTYTQAVRPLTCEQINCQNKNACQVKLINGTQVSNATCKCQGQWTGYECELKLHLSLLQLTQDLVTFHVEAKHWLSAEKPKWDENSHVQFLSITDLAISIQSGNTSDQCLVLHQRHLDNTIQLYGLKKNEHYFVCISSSPLDSCTVLGQGHELSNCVYFEYIPNDANESNVASIIVCTVMAAFIFASIVYIVTNKCNMLCYYLFHPMCHNCRKNKKLSVNKLIDSPGEEILMPPDFSLELLSHQWFVDQEDNSDFIRSETMQSTRTLDSTISFSHSTCQDQISGVSSISFDKTYSKETSSAENLKKRHHYGEQEMQHLKHLIKNQFSSDNWLTVPLNNSHQFTSWHDCLLAHSQESELSPAYLSQTLPRTTKLLKRPSTLTLPLNTFLQEDGYGSNIISPHGPITKMMSPFKRDNRLDYFDHNSKMVRRFKRNQRSSDDDEFENLQSPLALDRIKSSKQKSLSSRSCSASCRSWPKLSSFSIFVDHPSEYWLPPFSHLNLNHEEDVTSLTSADLCSDLNSGSLSSKDSILSYEGDSSNLVTPFQVESDSDDTYTDIESMNCSVETLNASSFINSIV</sequence>
<feature type="transmembrane region" description="Helical" evidence="1">
    <location>
        <begin position="211"/>
        <end position="232"/>
    </location>
</feature>
<reference evidence="3" key="1">
    <citation type="submission" date="2020-05" db="UniProtKB">
        <authorList>
            <consortium name="EnsemblMetazoa"/>
        </authorList>
    </citation>
    <scope>IDENTIFICATION</scope>
    <source>
        <strain evidence="3">BB02</strain>
    </source>
</reference>
<dbReference type="Proteomes" id="UP000076420">
    <property type="component" value="Unassembled WGS sequence"/>
</dbReference>
<name>A0A2C9LH52_BIOGL</name>
<evidence type="ECO:0000256" key="1">
    <source>
        <dbReference type="SAM" id="Phobius"/>
    </source>
</evidence>
<evidence type="ECO:0000313" key="3">
    <source>
        <dbReference type="EnsemblMetazoa" id="BGLB030904-PB"/>
    </source>
</evidence>
<protein>
    <recommendedName>
        <fullName evidence="2">EGF-like domain-containing protein</fullName>
    </recommendedName>
</protein>
<dbReference type="RefSeq" id="XP_013064314.2">
    <property type="nucleotide sequence ID" value="XM_013208860.2"/>
</dbReference>
<dbReference type="VEuPathDB" id="VectorBase:BGLAX_042610"/>
<organism evidence="3 4">
    <name type="scientific">Biomphalaria glabrata</name>
    <name type="common">Bloodfluke planorb</name>
    <name type="synonym">Freshwater snail</name>
    <dbReference type="NCBI Taxonomy" id="6526"/>
    <lineage>
        <taxon>Eukaryota</taxon>
        <taxon>Metazoa</taxon>
        <taxon>Spiralia</taxon>
        <taxon>Lophotrochozoa</taxon>
        <taxon>Mollusca</taxon>
        <taxon>Gastropoda</taxon>
        <taxon>Heterobranchia</taxon>
        <taxon>Euthyneura</taxon>
        <taxon>Panpulmonata</taxon>
        <taxon>Hygrophila</taxon>
        <taxon>Lymnaeoidea</taxon>
        <taxon>Planorbidae</taxon>
        <taxon>Biomphalaria</taxon>
    </lineage>
</organism>
<dbReference type="InterPro" id="IPR000742">
    <property type="entry name" value="EGF"/>
</dbReference>
<dbReference type="AlphaFoldDB" id="A0A2C9LH52"/>
<keyword evidence="1" id="KW-0472">Membrane</keyword>
<keyword evidence="1" id="KW-0812">Transmembrane</keyword>
<evidence type="ECO:0000259" key="2">
    <source>
        <dbReference type="PROSITE" id="PS00022"/>
    </source>
</evidence>
<dbReference type="PROSITE" id="PS00022">
    <property type="entry name" value="EGF_1"/>
    <property type="match status" value="1"/>
</dbReference>
<gene>
    <name evidence="3" type="primary">106053323</name>
</gene>
<accession>A0A2C9LH52</accession>
<proteinExistence type="predicted"/>
<evidence type="ECO:0000313" key="4">
    <source>
        <dbReference type="Proteomes" id="UP000076420"/>
    </source>
</evidence>
<feature type="transmembrane region" description="Helical" evidence="1">
    <location>
        <begin position="19"/>
        <end position="39"/>
    </location>
</feature>
<dbReference type="EnsemblMetazoa" id="BGLB030904-RB">
    <property type="protein sequence ID" value="BGLB030904-PB"/>
    <property type="gene ID" value="BGLB030904"/>
</dbReference>
<keyword evidence="1" id="KW-1133">Transmembrane helix</keyword>
<dbReference type="KEGG" id="bgt:106053323"/>
<feature type="domain" description="EGF-like" evidence="2">
    <location>
        <begin position="78"/>
        <end position="89"/>
    </location>
</feature>
<dbReference type="RefSeq" id="XP_013064313.2">
    <property type="nucleotide sequence ID" value="XM_013208859.2"/>
</dbReference>
<dbReference type="OrthoDB" id="6160908at2759"/>